<dbReference type="Gene3D" id="3.80.10.10">
    <property type="entry name" value="Ribonuclease Inhibitor"/>
    <property type="match status" value="4"/>
</dbReference>
<dbReference type="InterPro" id="IPR055414">
    <property type="entry name" value="LRR_R13L4/SHOC2-like"/>
</dbReference>
<sequence length="552" mass="62573">MMRASPSEENENIEALCLDEKGSREFIKQESFKKMPNLKFLHVKDVDFDGDFEGSLAELRWLKWERCLDSFEATNFHLEKLVVLDLSGDDYSRGSGISENWRGWSSIKMERLKVLNLSNCCLRSIPNLSAFKNLEMLILKYCIELEEIDHSIRDVKCLVSLNLTGCRSLKKLPEQLGELEKLEEFVVCHTPIEEFPACIGSLKKLKRLSTTGWGDRAGLSMVRIPSSIGKLGELLELNLSYTSIKELPESIGELNKLKILKISYSHVKRLPSSIGKLQSLWELLADDCKLEGQILVDKGGLSSLKTLNLERTKISGLPENLDQLSSLEHLDLLGCNELESLPKPPCSLSFLRLTCRSNELPSLSHLKHLQELWLWDCGSLQSILKLPSCIRMLHIVRCPKLERLSILSDLEFLSKLFLAQCSGLKKLVGLEALKSLRELRLNRLPPKIFPSTKLELSNLDGFDGKLDDLHAIEGLEKLGSLEVVDISARKHIQVLDLSKSEHLKRLNVENCKSLVEIRCPSKFLEYFNRRGCESLKKLPDFLPHDRAMVGSS</sequence>
<dbReference type="OMA" id="VAHECES"/>
<dbReference type="SMART" id="SM00369">
    <property type="entry name" value="LRR_TYP"/>
    <property type="match status" value="4"/>
</dbReference>
<evidence type="ECO:0000256" key="2">
    <source>
        <dbReference type="ARBA" id="ARBA00022737"/>
    </source>
</evidence>
<evidence type="ECO:0000256" key="1">
    <source>
        <dbReference type="ARBA" id="ARBA00022614"/>
    </source>
</evidence>
<accession>A0A059CKW6</accession>
<evidence type="ECO:0000259" key="3">
    <source>
        <dbReference type="Pfam" id="PF23598"/>
    </source>
</evidence>
<dbReference type="Pfam" id="PF23598">
    <property type="entry name" value="LRR_14"/>
    <property type="match status" value="1"/>
</dbReference>
<dbReference type="PANTHER" id="PTHR47186">
    <property type="entry name" value="LEUCINE-RICH REPEAT-CONTAINING PROTEIN 57"/>
    <property type="match status" value="1"/>
</dbReference>
<dbReference type="AlphaFoldDB" id="A0A059CKW6"/>
<dbReference type="Pfam" id="PF00560">
    <property type="entry name" value="LRR_1"/>
    <property type="match status" value="1"/>
</dbReference>
<dbReference type="PROSITE" id="PS51450">
    <property type="entry name" value="LRR"/>
    <property type="match status" value="1"/>
</dbReference>
<dbReference type="InterPro" id="IPR001611">
    <property type="entry name" value="Leu-rich_rpt"/>
</dbReference>
<gene>
    <name evidence="4" type="ORF">EUGRSUZ_C00330</name>
</gene>
<keyword evidence="2" id="KW-0677">Repeat</keyword>
<dbReference type="STRING" id="71139.A0A059CKW6"/>
<dbReference type="InterPro" id="IPR003591">
    <property type="entry name" value="Leu-rich_rpt_typical-subtyp"/>
</dbReference>
<proteinExistence type="predicted"/>
<dbReference type="PANTHER" id="PTHR47186:SF3">
    <property type="entry name" value="OS09G0267800 PROTEIN"/>
    <property type="match status" value="1"/>
</dbReference>
<name>A0A059CKW6_EUCGR</name>
<protein>
    <recommendedName>
        <fullName evidence="3">Disease resistance R13L4/SHOC-2-like LRR domain-containing protein</fullName>
    </recommendedName>
</protein>
<dbReference type="InterPro" id="IPR032675">
    <property type="entry name" value="LRR_dom_sf"/>
</dbReference>
<evidence type="ECO:0000313" key="4">
    <source>
        <dbReference type="EMBL" id="KCW78884.1"/>
    </source>
</evidence>
<organism evidence="4">
    <name type="scientific">Eucalyptus grandis</name>
    <name type="common">Flooded gum</name>
    <dbReference type="NCBI Taxonomy" id="71139"/>
    <lineage>
        <taxon>Eukaryota</taxon>
        <taxon>Viridiplantae</taxon>
        <taxon>Streptophyta</taxon>
        <taxon>Embryophyta</taxon>
        <taxon>Tracheophyta</taxon>
        <taxon>Spermatophyta</taxon>
        <taxon>Magnoliopsida</taxon>
        <taxon>eudicotyledons</taxon>
        <taxon>Gunneridae</taxon>
        <taxon>Pentapetalae</taxon>
        <taxon>rosids</taxon>
        <taxon>malvids</taxon>
        <taxon>Myrtales</taxon>
        <taxon>Myrtaceae</taxon>
        <taxon>Myrtoideae</taxon>
        <taxon>Eucalypteae</taxon>
        <taxon>Eucalyptus</taxon>
    </lineage>
</organism>
<dbReference type="Gramene" id="KCW78884">
    <property type="protein sequence ID" value="KCW78884"/>
    <property type="gene ID" value="EUGRSUZ_C00330"/>
</dbReference>
<dbReference type="InParanoid" id="A0A059CKW6"/>
<dbReference type="SUPFAM" id="SSF52058">
    <property type="entry name" value="L domain-like"/>
    <property type="match status" value="2"/>
</dbReference>
<keyword evidence="1" id="KW-0433">Leucine-rich repeat</keyword>
<reference evidence="4" key="1">
    <citation type="submission" date="2013-07" db="EMBL/GenBank/DDBJ databases">
        <title>The genome of Eucalyptus grandis.</title>
        <authorList>
            <person name="Schmutz J."/>
            <person name="Hayes R."/>
            <person name="Myburg A."/>
            <person name="Tuskan G."/>
            <person name="Grattapaglia D."/>
            <person name="Rokhsar D.S."/>
        </authorList>
    </citation>
    <scope>NUCLEOTIDE SEQUENCE</scope>
    <source>
        <tissue evidence="4">Leaf extractions</tissue>
    </source>
</reference>
<dbReference type="EMBL" id="KK198755">
    <property type="protein sequence ID" value="KCW78884.1"/>
    <property type="molecule type" value="Genomic_DNA"/>
</dbReference>
<feature type="domain" description="Disease resistance R13L4/SHOC-2-like LRR" evidence="3">
    <location>
        <begin position="227"/>
        <end position="288"/>
    </location>
</feature>